<dbReference type="AlphaFoldDB" id="A0AAE0MZL8"/>
<name>A0AAE0MZL8_9PEZI</name>
<dbReference type="Proteomes" id="UP001287356">
    <property type="component" value="Unassembled WGS sequence"/>
</dbReference>
<protein>
    <submittedName>
        <fullName evidence="1">Uncharacterized protein</fullName>
    </submittedName>
</protein>
<keyword evidence="2" id="KW-1185">Reference proteome</keyword>
<dbReference type="PROSITE" id="PS51257">
    <property type="entry name" value="PROKAR_LIPOPROTEIN"/>
    <property type="match status" value="1"/>
</dbReference>
<comment type="caution">
    <text evidence="1">The sequence shown here is derived from an EMBL/GenBank/DDBJ whole genome shotgun (WGS) entry which is preliminary data.</text>
</comment>
<reference evidence="1" key="2">
    <citation type="submission" date="2023-06" db="EMBL/GenBank/DDBJ databases">
        <authorList>
            <consortium name="Lawrence Berkeley National Laboratory"/>
            <person name="Haridas S."/>
            <person name="Hensen N."/>
            <person name="Bonometti L."/>
            <person name="Westerberg I."/>
            <person name="Brannstrom I.O."/>
            <person name="Guillou S."/>
            <person name="Cros-Aarteil S."/>
            <person name="Calhoun S."/>
            <person name="Kuo A."/>
            <person name="Mondo S."/>
            <person name="Pangilinan J."/>
            <person name="Riley R."/>
            <person name="Labutti K."/>
            <person name="Andreopoulos B."/>
            <person name="Lipzen A."/>
            <person name="Chen C."/>
            <person name="Yanf M."/>
            <person name="Daum C."/>
            <person name="Ng V."/>
            <person name="Clum A."/>
            <person name="Steindorff A."/>
            <person name="Ohm R."/>
            <person name="Martin F."/>
            <person name="Silar P."/>
            <person name="Natvig D."/>
            <person name="Lalanne C."/>
            <person name="Gautier V."/>
            <person name="Ament-Velasquez S.L."/>
            <person name="Kruys A."/>
            <person name="Hutchinson M.I."/>
            <person name="Powell A.J."/>
            <person name="Barry K."/>
            <person name="Miller A.N."/>
            <person name="Grigoriev I.V."/>
            <person name="Debuchy R."/>
            <person name="Gladieux P."/>
            <person name="Thoren M.H."/>
            <person name="Johannesson H."/>
        </authorList>
    </citation>
    <scope>NUCLEOTIDE SEQUENCE</scope>
    <source>
        <strain evidence="1">CBS 958.72</strain>
    </source>
</reference>
<organism evidence="1 2">
    <name type="scientific">Lasiosphaeria ovina</name>
    <dbReference type="NCBI Taxonomy" id="92902"/>
    <lineage>
        <taxon>Eukaryota</taxon>
        <taxon>Fungi</taxon>
        <taxon>Dikarya</taxon>
        <taxon>Ascomycota</taxon>
        <taxon>Pezizomycotina</taxon>
        <taxon>Sordariomycetes</taxon>
        <taxon>Sordariomycetidae</taxon>
        <taxon>Sordariales</taxon>
        <taxon>Lasiosphaeriaceae</taxon>
        <taxon>Lasiosphaeria</taxon>
    </lineage>
</organism>
<sequence>MRLAVYVCWPSAVGCDSDGKDCTGDSYTQGGDCSGPDCARGGDCSGPKCHSGGGGGCGPGACSSGGWSGSKYDGIGSNDPDKCTTCREYCTAPPSPLTGKHIVVIKCRVAYVVVDIPSRCLRALLLLGLRELDITIIFRIQEASSRPRPEPATRRAAPPALRHLPTFGALGCGTAARFIQLWQRNILAGKAWWYPSGKVKLVVG</sequence>
<evidence type="ECO:0000313" key="2">
    <source>
        <dbReference type="Proteomes" id="UP001287356"/>
    </source>
</evidence>
<reference evidence="1" key="1">
    <citation type="journal article" date="2023" name="Mol. Phylogenet. Evol.">
        <title>Genome-scale phylogeny and comparative genomics of the fungal order Sordariales.</title>
        <authorList>
            <person name="Hensen N."/>
            <person name="Bonometti L."/>
            <person name="Westerberg I."/>
            <person name="Brannstrom I.O."/>
            <person name="Guillou S."/>
            <person name="Cros-Aarteil S."/>
            <person name="Calhoun S."/>
            <person name="Haridas S."/>
            <person name="Kuo A."/>
            <person name="Mondo S."/>
            <person name="Pangilinan J."/>
            <person name="Riley R."/>
            <person name="LaButti K."/>
            <person name="Andreopoulos B."/>
            <person name="Lipzen A."/>
            <person name="Chen C."/>
            <person name="Yan M."/>
            <person name="Daum C."/>
            <person name="Ng V."/>
            <person name="Clum A."/>
            <person name="Steindorff A."/>
            <person name="Ohm R.A."/>
            <person name="Martin F."/>
            <person name="Silar P."/>
            <person name="Natvig D.O."/>
            <person name="Lalanne C."/>
            <person name="Gautier V."/>
            <person name="Ament-Velasquez S.L."/>
            <person name="Kruys A."/>
            <person name="Hutchinson M.I."/>
            <person name="Powell A.J."/>
            <person name="Barry K."/>
            <person name="Miller A.N."/>
            <person name="Grigoriev I.V."/>
            <person name="Debuchy R."/>
            <person name="Gladieux P."/>
            <person name="Hiltunen Thoren M."/>
            <person name="Johannesson H."/>
        </authorList>
    </citation>
    <scope>NUCLEOTIDE SEQUENCE</scope>
    <source>
        <strain evidence="1">CBS 958.72</strain>
    </source>
</reference>
<gene>
    <name evidence="1" type="ORF">B0T24DRAFT_670402</name>
</gene>
<evidence type="ECO:0000313" key="1">
    <source>
        <dbReference type="EMBL" id="KAK3364738.1"/>
    </source>
</evidence>
<dbReference type="EMBL" id="JAULSN010000009">
    <property type="protein sequence ID" value="KAK3364738.1"/>
    <property type="molecule type" value="Genomic_DNA"/>
</dbReference>
<accession>A0AAE0MZL8</accession>
<proteinExistence type="predicted"/>